<dbReference type="RefSeq" id="WP_008477425.1">
    <property type="nucleotide sequence ID" value="NZ_CAGS01000194.1"/>
</dbReference>
<organism evidence="1 2">
    <name type="scientific">Nitrolancea hollandica Lb</name>
    <dbReference type="NCBI Taxonomy" id="1129897"/>
    <lineage>
        <taxon>Bacteria</taxon>
        <taxon>Pseudomonadati</taxon>
        <taxon>Thermomicrobiota</taxon>
        <taxon>Thermomicrobia</taxon>
        <taxon>Sphaerobacterales</taxon>
        <taxon>Sphaerobacterineae</taxon>
        <taxon>Sphaerobacteraceae</taxon>
        <taxon>Nitrolancea</taxon>
    </lineage>
</organism>
<dbReference type="Proteomes" id="UP000004221">
    <property type="component" value="Unassembled WGS sequence"/>
</dbReference>
<dbReference type="GO" id="GO:0016491">
    <property type="term" value="F:oxidoreductase activity"/>
    <property type="evidence" value="ECO:0007669"/>
    <property type="project" value="TreeGrafter"/>
</dbReference>
<proteinExistence type="predicted"/>
<accession>I4EGI9</accession>
<dbReference type="AlphaFoldDB" id="I4EGI9"/>
<dbReference type="InterPro" id="IPR011989">
    <property type="entry name" value="ARM-like"/>
</dbReference>
<evidence type="ECO:0008006" key="3">
    <source>
        <dbReference type="Google" id="ProtNLM"/>
    </source>
</evidence>
<dbReference type="Pfam" id="PF13646">
    <property type="entry name" value="HEAT_2"/>
    <property type="match status" value="2"/>
</dbReference>
<sequence length="322" mass="34672">MGLLDSLFGTDAASSEDLETLLQLIRDAGSMPEIRNIDQYINPQARLVVKACEQIGRLAARGIIGIPDIPRLLQAARGTNGHVEGSMAQALANMGPRVIPHLIKLLDAPDEIARVAAAALGFLGADALPQLEAVVRSDNRARRKMAIGAISIMRSTGMPTLVQLLGDPDQDVRLKAAIGIAHQVSTESSVESHEFAPGSQALLSALENPDLRVSESAAFGLGLLGGSALAKGMLRLPYEEMFDGITDDRLLEQPAAEIADDLEALTYPSPEVRRSAAWRLGEFGDPIAIPFLFQTVLDDPDQTPRAAKMWALWRLAKTRYII</sequence>
<dbReference type="EMBL" id="CAGS01000194">
    <property type="protein sequence ID" value="CCF83801.1"/>
    <property type="molecule type" value="Genomic_DNA"/>
</dbReference>
<evidence type="ECO:0000313" key="1">
    <source>
        <dbReference type="EMBL" id="CCF83801.1"/>
    </source>
</evidence>
<dbReference type="InterPro" id="IPR000225">
    <property type="entry name" value="Armadillo"/>
</dbReference>
<gene>
    <name evidence="1" type="ORF">NITHO_2730002</name>
</gene>
<dbReference type="SUPFAM" id="SSF48371">
    <property type="entry name" value="ARM repeat"/>
    <property type="match status" value="1"/>
</dbReference>
<dbReference type="SMART" id="SM00567">
    <property type="entry name" value="EZ_HEAT"/>
    <property type="match status" value="3"/>
</dbReference>
<dbReference type="PANTHER" id="PTHR12697">
    <property type="entry name" value="PBS LYASE HEAT-LIKE PROTEIN"/>
    <property type="match status" value="1"/>
</dbReference>
<protein>
    <recommendedName>
        <fullName evidence="3">PBS lyase HEAT domain protein repeat-containing protein</fullName>
    </recommendedName>
</protein>
<evidence type="ECO:0000313" key="2">
    <source>
        <dbReference type="Proteomes" id="UP000004221"/>
    </source>
</evidence>
<reference evidence="1 2" key="1">
    <citation type="journal article" date="2012" name="ISME J.">
        <title>Nitrification expanded: discovery, physiology and genomics of a nitrite-oxidizing bacterium from the phylum Chloroflexi.</title>
        <authorList>
            <person name="Sorokin D.Y."/>
            <person name="Lucker S."/>
            <person name="Vejmelkova D."/>
            <person name="Kostrikina N.A."/>
            <person name="Kleerebezem R."/>
            <person name="Rijpstra W.I."/>
            <person name="Damste J.S."/>
            <person name="Le Paslier D."/>
            <person name="Muyzer G."/>
            <person name="Wagner M."/>
            <person name="van Loosdrecht M.C."/>
            <person name="Daims H."/>
        </authorList>
    </citation>
    <scope>NUCLEOTIDE SEQUENCE [LARGE SCALE GENOMIC DNA]</scope>
    <source>
        <strain evidence="2">none</strain>
    </source>
</reference>
<comment type="caution">
    <text evidence="1">The sequence shown here is derived from an EMBL/GenBank/DDBJ whole genome shotgun (WGS) entry which is preliminary data.</text>
</comment>
<dbReference type="PANTHER" id="PTHR12697:SF5">
    <property type="entry name" value="DEOXYHYPUSINE HYDROXYLASE"/>
    <property type="match status" value="1"/>
</dbReference>
<dbReference type="InterPro" id="IPR016024">
    <property type="entry name" value="ARM-type_fold"/>
</dbReference>
<dbReference type="InterPro" id="IPR004155">
    <property type="entry name" value="PBS_lyase_HEAT"/>
</dbReference>
<keyword evidence="2" id="KW-1185">Reference proteome</keyword>
<dbReference type="PROSITE" id="PS50176">
    <property type="entry name" value="ARM_REPEAT"/>
    <property type="match status" value="1"/>
</dbReference>
<name>I4EGI9_9BACT</name>
<dbReference type="Gene3D" id="1.25.10.10">
    <property type="entry name" value="Leucine-rich Repeat Variant"/>
    <property type="match status" value="3"/>
</dbReference>